<organism evidence="7 8">
    <name type="scientific">Candidatus Eisenbergiella merdipullorum</name>
    <dbReference type="NCBI Taxonomy" id="2838553"/>
    <lineage>
        <taxon>Bacteria</taxon>
        <taxon>Bacillati</taxon>
        <taxon>Bacillota</taxon>
        <taxon>Clostridia</taxon>
        <taxon>Lachnospirales</taxon>
        <taxon>Lachnospiraceae</taxon>
        <taxon>Eisenbergiella</taxon>
    </lineage>
</organism>
<dbReference type="SUPFAM" id="SSF51283">
    <property type="entry name" value="dUTPase-like"/>
    <property type="match status" value="1"/>
</dbReference>
<dbReference type="InterPro" id="IPR036157">
    <property type="entry name" value="dUTPase-like_sf"/>
</dbReference>
<reference evidence="7" key="2">
    <citation type="submission" date="2021-04" db="EMBL/GenBank/DDBJ databases">
        <authorList>
            <person name="Gilroy R."/>
        </authorList>
    </citation>
    <scope>NUCLEOTIDE SEQUENCE</scope>
    <source>
        <strain evidence="7">CHK179-7159</strain>
    </source>
</reference>
<dbReference type="PANTHER" id="PTHR11241">
    <property type="entry name" value="DEOXYURIDINE 5'-TRIPHOSPHATE NUCLEOTIDOHYDROLASE"/>
    <property type="match status" value="1"/>
</dbReference>
<evidence type="ECO:0000256" key="5">
    <source>
        <dbReference type="ARBA" id="ARBA00047686"/>
    </source>
</evidence>
<sequence length="170" mass="19059">MRRIAKFEKVSEERFLADFTDAFPEYTREQAGDIYEALRLPERATRGSAGYDFFLPAACCLKPGETVKIPTGIRVRMEEDWVLQLYPRSGLGFKYRLQLNNTVGIIDSDYYYSDNEGHIFARITNDSNEGKVLSLNAGDGFMQGILLPYGITEDDSAEGTRNGGFGSTGR</sequence>
<evidence type="ECO:0000256" key="3">
    <source>
        <dbReference type="ARBA" id="ARBA00022801"/>
    </source>
</evidence>
<evidence type="ECO:0000259" key="6">
    <source>
        <dbReference type="Pfam" id="PF00692"/>
    </source>
</evidence>
<evidence type="ECO:0000256" key="2">
    <source>
        <dbReference type="ARBA" id="ARBA00012379"/>
    </source>
</evidence>
<dbReference type="CDD" id="cd07557">
    <property type="entry name" value="trimeric_dUTPase"/>
    <property type="match status" value="1"/>
</dbReference>
<comment type="caution">
    <text evidence="7">The sequence shown here is derived from an EMBL/GenBank/DDBJ whole genome shotgun (WGS) entry which is preliminary data.</text>
</comment>
<evidence type="ECO:0000313" key="7">
    <source>
        <dbReference type="EMBL" id="HJA92776.1"/>
    </source>
</evidence>
<dbReference type="InterPro" id="IPR029054">
    <property type="entry name" value="dUTPase-like"/>
</dbReference>
<dbReference type="Gene3D" id="2.70.40.10">
    <property type="match status" value="1"/>
</dbReference>
<evidence type="ECO:0000256" key="1">
    <source>
        <dbReference type="ARBA" id="ARBA00006581"/>
    </source>
</evidence>
<dbReference type="GO" id="GO:0006226">
    <property type="term" value="P:dUMP biosynthetic process"/>
    <property type="evidence" value="ECO:0007669"/>
    <property type="project" value="InterPro"/>
</dbReference>
<evidence type="ECO:0000313" key="8">
    <source>
        <dbReference type="Proteomes" id="UP000886858"/>
    </source>
</evidence>
<comment type="similarity">
    <text evidence="1">Belongs to the dUTPase family.</text>
</comment>
<dbReference type="InterPro" id="IPR008181">
    <property type="entry name" value="dUTPase"/>
</dbReference>
<proteinExistence type="inferred from homology"/>
<dbReference type="EMBL" id="DWYY01000070">
    <property type="protein sequence ID" value="HJA92776.1"/>
    <property type="molecule type" value="Genomic_DNA"/>
</dbReference>
<evidence type="ECO:0000256" key="4">
    <source>
        <dbReference type="ARBA" id="ARBA00023080"/>
    </source>
</evidence>
<dbReference type="GO" id="GO:0046081">
    <property type="term" value="P:dUTP catabolic process"/>
    <property type="evidence" value="ECO:0007669"/>
    <property type="project" value="InterPro"/>
</dbReference>
<keyword evidence="3" id="KW-0378">Hydrolase</keyword>
<reference evidence="7" key="1">
    <citation type="journal article" date="2021" name="PeerJ">
        <title>Extensive microbial diversity within the chicken gut microbiome revealed by metagenomics and culture.</title>
        <authorList>
            <person name="Gilroy R."/>
            <person name="Ravi A."/>
            <person name="Getino M."/>
            <person name="Pursley I."/>
            <person name="Horton D.L."/>
            <person name="Alikhan N.F."/>
            <person name="Baker D."/>
            <person name="Gharbi K."/>
            <person name="Hall N."/>
            <person name="Watson M."/>
            <person name="Adriaenssens E.M."/>
            <person name="Foster-Nyarko E."/>
            <person name="Jarju S."/>
            <person name="Secka A."/>
            <person name="Antonio M."/>
            <person name="Oren A."/>
            <person name="Chaudhuri R.R."/>
            <person name="La Ragione R."/>
            <person name="Hildebrand F."/>
            <person name="Pallen M.J."/>
        </authorList>
    </citation>
    <scope>NUCLEOTIDE SEQUENCE</scope>
    <source>
        <strain evidence="7">CHK179-7159</strain>
    </source>
</reference>
<protein>
    <recommendedName>
        <fullName evidence="2">dUTP diphosphatase</fullName>
        <ecNumber evidence="2">3.6.1.23</ecNumber>
    </recommendedName>
</protein>
<dbReference type="EC" id="3.6.1.23" evidence="2"/>
<dbReference type="InterPro" id="IPR033704">
    <property type="entry name" value="dUTPase_trimeric"/>
</dbReference>
<dbReference type="AlphaFoldDB" id="A0A9D2L0Y7"/>
<dbReference type="Proteomes" id="UP000886858">
    <property type="component" value="Unassembled WGS sequence"/>
</dbReference>
<dbReference type="GO" id="GO:0004170">
    <property type="term" value="F:dUTP diphosphatase activity"/>
    <property type="evidence" value="ECO:0007669"/>
    <property type="project" value="UniProtKB-EC"/>
</dbReference>
<gene>
    <name evidence="7" type="ORF">H9717_06620</name>
</gene>
<feature type="domain" description="dUTPase-like" evidence="6">
    <location>
        <begin position="39"/>
        <end position="168"/>
    </location>
</feature>
<accession>A0A9D2L0Y7</accession>
<keyword evidence="4" id="KW-0546">Nucleotide metabolism</keyword>
<name>A0A9D2L0Y7_9FIRM</name>
<comment type="catalytic activity">
    <reaction evidence="5">
        <text>dUTP + H2O = dUMP + diphosphate + H(+)</text>
        <dbReference type="Rhea" id="RHEA:10248"/>
        <dbReference type="ChEBI" id="CHEBI:15377"/>
        <dbReference type="ChEBI" id="CHEBI:15378"/>
        <dbReference type="ChEBI" id="CHEBI:33019"/>
        <dbReference type="ChEBI" id="CHEBI:61555"/>
        <dbReference type="ChEBI" id="CHEBI:246422"/>
        <dbReference type="EC" id="3.6.1.23"/>
    </reaction>
</comment>
<dbReference type="PANTHER" id="PTHR11241:SF0">
    <property type="entry name" value="DEOXYURIDINE 5'-TRIPHOSPHATE NUCLEOTIDOHYDROLASE"/>
    <property type="match status" value="1"/>
</dbReference>
<dbReference type="GO" id="GO:0000287">
    <property type="term" value="F:magnesium ion binding"/>
    <property type="evidence" value="ECO:0007669"/>
    <property type="project" value="InterPro"/>
</dbReference>
<dbReference type="Pfam" id="PF00692">
    <property type="entry name" value="dUTPase"/>
    <property type="match status" value="1"/>
</dbReference>